<dbReference type="Pfam" id="PF13419">
    <property type="entry name" value="HAD_2"/>
    <property type="match status" value="1"/>
</dbReference>
<evidence type="ECO:0000256" key="1">
    <source>
        <dbReference type="ARBA" id="ARBA00001946"/>
    </source>
</evidence>
<dbReference type="PRINTS" id="PR00413">
    <property type="entry name" value="HADHALOGNASE"/>
</dbReference>
<protein>
    <submittedName>
        <fullName evidence="5">HAD-IA family hydrolase</fullName>
    </submittedName>
</protein>
<dbReference type="InterPro" id="IPR023198">
    <property type="entry name" value="PGP-like_dom2"/>
</dbReference>
<dbReference type="InterPro" id="IPR006439">
    <property type="entry name" value="HAD-SF_hydro_IA"/>
</dbReference>
<evidence type="ECO:0000256" key="4">
    <source>
        <dbReference type="ARBA" id="ARBA00022842"/>
    </source>
</evidence>
<gene>
    <name evidence="5" type="ORF">N9R04_00635</name>
</gene>
<dbReference type="RefSeq" id="WP_262853600.1">
    <property type="nucleotide sequence ID" value="NZ_JAOPKZ010000001.1"/>
</dbReference>
<proteinExistence type="inferred from homology"/>
<keyword evidence="3" id="KW-0479">Metal-binding</keyword>
<organism evidence="5 6">
    <name type="scientific">Staphylococcus marylandisciuri</name>
    <dbReference type="NCBI Taxonomy" id="2981529"/>
    <lineage>
        <taxon>Bacteria</taxon>
        <taxon>Bacillati</taxon>
        <taxon>Bacillota</taxon>
        <taxon>Bacilli</taxon>
        <taxon>Bacillales</taxon>
        <taxon>Staphylococcaceae</taxon>
        <taxon>Staphylococcus</taxon>
    </lineage>
</organism>
<keyword evidence="4" id="KW-0460">Magnesium</keyword>
<dbReference type="Gene3D" id="1.10.150.240">
    <property type="entry name" value="Putative phosphatase, domain 2"/>
    <property type="match status" value="1"/>
</dbReference>
<comment type="cofactor">
    <cofactor evidence="1">
        <name>Mg(2+)</name>
        <dbReference type="ChEBI" id="CHEBI:18420"/>
    </cofactor>
</comment>
<dbReference type="Gene3D" id="3.40.50.1000">
    <property type="entry name" value="HAD superfamily/HAD-like"/>
    <property type="match status" value="1"/>
</dbReference>
<evidence type="ECO:0000313" key="6">
    <source>
        <dbReference type="Proteomes" id="UP001209553"/>
    </source>
</evidence>
<name>A0ABT2QMM8_9STAP</name>
<comment type="similarity">
    <text evidence="2">Belongs to the HAD-like hydrolase superfamily. CbbY/CbbZ/Gph/YieH family.</text>
</comment>
<reference evidence="5 6" key="1">
    <citation type="journal article" date="2023" name="Int. J. Syst. Evol. Microbiol.">
        <title>Streptococcus sciuri sp. nov., Staphylococcus marylandisciuri sp. nov. and Staphylococcus americanisciuri sp. nov., isolated from faeces of eastern grey squirrel (Sciurus carolinensis).</title>
        <authorList>
            <person name="Volokhov D.V."/>
            <person name="Zagorodnyaya T.A."/>
            <person name="Furtak V.A."/>
            <person name="Nattanmai G."/>
            <person name="Randall L."/>
            <person name="Jose S."/>
            <person name="Gao Y."/>
            <person name="Eisenberg T."/>
            <person name="Delmonte P."/>
            <person name="Blom J."/>
            <person name="Mitchell K.K."/>
        </authorList>
    </citation>
    <scope>NUCLEOTIDE SEQUENCE [LARGE SCALE GENOMIC DNA]</scope>
    <source>
        <strain evidence="5 6">SQ8-PEA</strain>
    </source>
</reference>
<evidence type="ECO:0000256" key="3">
    <source>
        <dbReference type="ARBA" id="ARBA00022723"/>
    </source>
</evidence>
<dbReference type="PANTHER" id="PTHR46193">
    <property type="entry name" value="6-PHOSPHOGLUCONATE PHOSPHATASE"/>
    <property type="match status" value="1"/>
</dbReference>
<dbReference type="PANTHER" id="PTHR46193:SF21">
    <property type="entry name" value="SLL1138 PROTEIN"/>
    <property type="match status" value="1"/>
</dbReference>
<keyword evidence="5" id="KW-0378">Hydrolase</keyword>
<dbReference type="GO" id="GO:0016787">
    <property type="term" value="F:hydrolase activity"/>
    <property type="evidence" value="ECO:0007669"/>
    <property type="project" value="UniProtKB-KW"/>
</dbReference>
<sequence length="214" mass="24519">MYRAVIFDFDGTIIDTEQHIYETINHYLEEQDEALISRSYYSETIGGSDDQLRSYLAETIGEEEQTRLYEDIHRSSASLPIRPEIKEIMTMLKQRHIPMAVATSSYRKDIEEAYNHLELGDFIDVVVGKEDVEEVKPSPELYLRAVQALNYNPVNCLAIEDSLNGAESATTAGLDVVINTNNLTKHHDFSSINYTDKDITAEQLIERYFDRGEK</sequence>
<dbReference type="NCBIfam" id="TIGR01509">
    <property type="entry name" value="HAD-SF-IA-v3"/>
    <property type="match status" value="1"/>
</dbReference>
<dbReference type="SFLD" id="SFLDG01129">
    <property type="entry name" value="C1.5:_HAD__Beta-PGM__Phosphata"/>
    <property type="match status" value="1"/>
</dbReference>
<dbReference type="SFLD" id="SFLDS00003">
    <property type="entry name" value="Haloacid_Dehalogenase"/>
    <property type="match status" value="1"/>
</dbReference>
<accession>A0ABT2QMM8</accession>
<dbReference type="SUPFAM" id="SSF56784">
    <property type="entry name" value="HAD-like"/>
    <property type="match status" value="1"/>
</dbReference>
<keyword evidence="6" id="KW-1185">Reference proteome</keyword>
<evidence type="ECO:0000256" key="2">
    <source>
        <dbReference type="ARBA" id="ARBA00006171"/>
    </source>
</evidence>
<dbReference type="InterPro" id="IPR051600">
    <property type="entry name" value="Beta-PGM-like"/>
</dbReference>
<evidence type="ECO:0000313" key="5">
    <source>
        <dbReference type="EMBL" id="MCU5745226.1"/>
    </source>
</evidence>
<comment type="caution">
    <text evidence="5">The sequence shown here is derived from an EMBL/GenBank/DDBJ whole genome shotgun (WGS) entry which is preliminary data.</text>
</comment>
<dbReference type="EMBL" id="JAOPKZ010000001">
    <property type="protein sequence ID" value="MCU5745226.1"/>
    <property type="molecule type" value="Genomic_DNA"/>
</dbReference>
<dbReference type="InterPro" id="IPR023214">
    <property type="entry name" value="HAD_sf"/>
</dbReference>
<dbReference type="Proteomes" id="UP001209553">
    <property type="component" value="Unassembled WGS sequence"/>
</dbReference>
<dbReference type="InterPro" id="IPR041492">
    <property type="entry name" value="HAD_2"/>
</dbReference>
<dbReference type="InterPro" id="IPR036412">
    <property type="entry name" value="HAD-like_sf"/>
</dbReference>